<protein>
    <submittedName>
        <fullName evidence="2">Uncharacterized protein</fullName>
    </submittedName>
</protein>
<dbReference type="KEGG" id="pseo:OM33_16485"/>
<evidence type="ECO:0000313" key="2">
    <source>
        <dbReference type="EMBL" id="AIY66724.1"/>
    </source>
</evidence>
<dbReference type="OrthoDB" id="6302138at2"/>
<feature type="chain" id="PRO_5002037963" evidence="1">
    <location>
        <begin position="19"/>
        <end position="151"/>
    </location>
</feature>
<sequence length="151" mass="17296">MKQLLFTLPLFCSFSLLAGDYDAQKAHCVSAASIVKNQDYDAFKQLVPLKIRGEEQAIKRLVDKQNKKYTKSRYAGISNFAIKDYELVADPKSHKVMAIRSNVEKWQASQVLKVNYTFDTRIVRTDKEQSVGGYCLFALVDNAWYMTNLLK</sequence>
<reference evidence="2 3" key="1">
    <citation type="submission" date="2014-11" db="EMBL/GenBank/DDBJ databases">
        <title>Complete Genome Sequence of Pseudoalteromonas sp. Strain OCN003 Isolated from Kaneohe Bay, Oahu, Hawaii.</title>
        <authorList>
            <person name="Beurmann S."/>
            <person name="Videau P."/>
            <person name="Ushijima B."/>
            <person name="Smith A.M."/>
            <person name="Aeby G.S."/>
            <person name="Callahan S.M."/>
            <person name="Belcaid M."/>
        </authorList>
    </citation>
    <scope>NUCLEOTIDE SEQUENCE [LARGE SCALE GENOMIC DNA]</scope>
    <source>
        <strain evidence="2 3">OCN003</strain>
    </source>
</reference>
<gene>
    <name evidence="2" type="ORF">OM33_16485</name>
</gene>
<evidence type="ECO:0000256" key="1">
    <source>
        <dbReference type="SAM" id="SignalP"/>
    </source>
</evidence>
<dbReference type="Proteomes" id="UP000030341">
    <property type="component" value="Chromosome 2"/>
</dbReference>
<keyword evidence="1" id="KW-0732">Signal</keyword>
<dbReference type="AlphaFoldDB" id="A0A0A7EJA3"/>
<dbReference type="eggNOG" id="ENOG5033HVX">
    <property type="taxonomic scope" value="Bacteria"/>
</dbReference>
<evidence type="ECO:0000313" key="3">
    <source>
        <dbReference type="Proteomes" id="UP000030341"/>
    </source>
</evidence>
<keyword evidence="3" id="KW-1185">Reference proteome</keyword>
<feature type="signal peptide" evidence="1">
    <location>
        <begin position="1"/>
        <end position="18"/>
    </location>
</feature>
<dbReference type="STRING" id="1348114.OM33_16485"/>
<dbReference type="EMBL" id="CP009889">
    <property type="protein sequence ID" value="AIY66724.1"/>
    <property type="molecule type" value="Genomic_DNA"/>
</dbReference>
<proteinExistence type="predicted"/>
<dbReference type="HOGENOM" id="CLU_1729844_0_0_6"/>
<name>A0A0A7EJA3_9GAMM</name>
<accession>A0A0A7EJA3</accession>
<dbReference type="RefSeq" id="WP_040135187.1">
    <property type="nucleotide sequence ID" value="NZ_CP009889.1"/>
</dbReference>
<organism evidence="2 3">
    <name type="scientific">Pseudoalteromonas piratica</name>
    <dbReference type="NCBI Taxonomy" id="1348114"/>
    <lineage>
        <taxon>Bacteria</taxon>
        <taxon>Pseudomonadati</taxon>
        <taxon>Pseudomonadota</taxon>
        <taxon>Gammaproteobacteria</taxon>
        <taxon>Alteromonadales</taxon>
        <taxon>Pseudoalteromonadaceae</taxon>
        <taxon>Pseudoalteromonas</taxon>
    </lineage>
</organism>